<comment type="caution">
    <text evidence="1">The sequence shown here is derived from an EMBL/GenBank/DDBJ whole genome shotgun (WGS) entry which is preliminary data.</text>
</comment>
<keyword evidence="2" id="KW-1185">Reference proteome</keyword>
<reference evidence="1 2" key="1">
    <citation type="submission" date="2016-10" db="EMBL/GenBank/DDBJ databases">
        <authorList>
            <person name="Varghese N."/>
            <person name="Submissions S."/>
        </authorList>
    </citation>
    <scope>NUCLEOTIDE SEQUENCE [LARGE SCALE GENOMIC DNA]</scope>
    <source>
        <strain evidence="1 2">PL 12/M</strain>
    </source>
</reference>
<sequence length="104" mass="12165">MSSNKNNEVEMIFDIQKDLAEKLENSRFGKDYTLGKLIETHVEYKNESNEVLYSICTGLGLELEEINKKLPSVQGNEKEKLYDRLEELDIKCNIIIKVIRDRQQ</sequence>
<evidence type="ECO:0000313" key="2">
    <source>
        <dbReference type="Proteomes" id="UP000199259"/>
    </source>
</evidence>
<protein>
    <submittedName>
        <fullName evidence="1">Uncharacterized protein</fullName>
    </submittedName>
</protein>
<proteinExistence type="predicted"/>
<name>A0A7Z7AX14_9EURY</name>
<dbReference type="EMBL" id="FNCA01000005">
    <property type="protein sequence ID" value="SDF93731.1"/>
    <property type="molecule type" value="Genomic_DNA"/>
</dbReference>
<dbReference type="RefSeq" id="WP_091710080.1">
    <property type="nucleotide sequence ID" value="NZ_FNCA01000005.1"/>
</dbReference>
<evidence type="ECO:0000313" key="1">
    <source>
        <dbReference type="EMBL" id="SDF93731.1"/>
    </source>
</evidence>
<gene>
    <name evidence="1" type="ORF">SAMN04488589_1745</name>
</gene>
<accession>A0A7Z7AX14</accession>
<dbReference type="AlphaFoldDB" id="A0A7Z7AX14"/>
<dbReference type="Proteomes" id="UP000199259">
    <property type="component" value="Unassembled WGS sequence"/>
</dbReference>
<organism evidence="1 2">
    <name type="scientific">Methanolobus vulcani</name>
    <dbReference type="NCBI Taxonomy" id="38026"/>
    <lineage>
        <taxon>Archaea</taxon>
        <taxon>Methanobacteriati</taxon>
        <taxon>Methanobacteriota</taxon>
        <taxon>Stenosarchaea group</taxon>
        <taxon>Methanomicrobia</taxon>
        <taxon>Methanosarcinales</taxon>
        <taxon>Methanosarcinaceae</taxon>
        <taxon>Methanolobus</taxon>
    </lineage>
</organism>